<dbReference type="AlphaFoldDB" id="A0AB39F9B5"/>
<dbReference type="RefSeq" id="WP_368644160.1">
    <property type="nucleotide sequence ID" value="NZ_CP158253.1"/>
</dbReference>
<evidence type="ECO:0000259" key="1">
    <source>
        <dbReference type="Pfam" id="PF01610"/>
    </source>
</evidence>
<dbReference type="EMBL" id="CP158256">
    <property type="protein sequence ID" value="XDJ51763.1"/>
    <property type="molecule type" value="Genomic_DNA"/>
</dbReference>
<dbReference type="EMBL" id="CP158266">
    <property type="protein sequence ID" value="XDJ82206.1"/>
    <property type="molecule type" value="Genomic_DNA"/>
</dbReference>
<dbReference type="Pfam" id="PF14690">
    <property type="entry name" value="Zn_ribbon_ISL3"/>
    <property type="match status" value="1"/>
</dbReference>
<dbReference type="EMBL" id="CP158264">
    <property type="protein sequence ID" value="XDJ74379.1"/>
    <property type="molecule type" value="Genomic_DNA"/>
</dbReference>
<dbReference type="InterPro" id="IPR047951">
    <property type="entry name" value="Transpos_ISL3"/>
</dbReference>
<gene>
    <name evidence="7" type="ORF">ABRY96_11015</name>
    <name evidence="6" type="ORF">ABRY97_12330</name>
    <name evidence="5" type="ORF">ABRZ00_06845</name>
    <name evidence="4" type="ORF">ABRZ01_07185</name>
    <name evidence="3" type="ORF">ABRZ02_09540</name>
</gene>
<sequence length="396" mass="46841">MSPVDSILGFGGLAIERVQRREDIHVWAKPKHRPACVYCNETAVRIKATYLRTVKHTRVGDRLMVLHLRVPKYHCKQCNRFFRHRFPSIRPRYRATESYRLEVFEAHEGGVSQKRLTRTHRIGSATVERWYQSYVRRRVSELSGRSCPQVLGIDEHFFTRKRGYATTLVDLKNHKVFDVVLGRSEPSLRSYLKRLPGKENVRVIVMDLSETYRRIAQQYFPNAMIVADRFHVVRLVNQHFLKLWQQHDPEGRKNRGLLSLMRRHHWKLSAVQKERLHQYLAQSPTLQALYFAKQQLNGFLGMKSLKRKRARRMLPQFLALIAQFEQSPARALAATLKSWLEPIVRMWRFTKSNGITEGFHTKMEMISRRAYGFRNFENYRLRVLALCGWDGVMHRT</sequence>
<protein>
    <submittedName>
        <fullName evidence="6">ISL3 family transposase</fullName>
    </submittedName>
</protein>
<evidence type="ECO:0000313" key="5">
    <source>
        <dbReference type="EMBL" id="XDJ56878.1"/>
    </source>
</evidence>
<dbReference type="PANTHER" id="PTHR33498:SF1">
    <property type="entry name" value="TRANSPOSASE FOR INSERTION SEQUENCE ELEMENT IS1557"/>
    <property type="match status" value="1"/>
</dbReference>
<dbReference type="PANTHER" id="PTHR33498">
    <property type="entry name" value="TRANSPOSASE FOR INSERTION SEQUENCE ELEMENT IS1557"/>
    <property type="match status" value="1"/>
</dbReference>
<evidence type="ECO:0000313" key="3">
    <source>
        <dbReference type="EMBL" id="XDJ43904.1"/>
    </source>
</evidence>
<proteinExistence type="predicted"/>
<feature type="domain" description="Transposase IS204/IS1001/IS1096/IS1165 zinc-finger" evidence="2">
    <location>
        <begin position="33"/>
        <end position="78"/>
    </location>
</feature>
<feature type="domain" description="Transposase IS204/IS1001/IS1096/IS1165 DDE" evidence="1">
    <location>
        <begin position="151"/>
        <end position="383"/>
    </location>
</feature>
<organism evidence="6">
    <name type="scientific">Castellaniella ginsengisoli</name>
    <dbReference type="NCBI Taxonomy" id="546114"/>
    <lineage>
        <taxon>Bacteria</taxon>
        <taxon>Pseudomonadati</taxon>
        <taxon>Pseudomonadota</taxon>
        <taxon>Betaproteobacteria</taxon>
        <taxon>Burkholderiales</taxon>
        <taxon>Alcaligenaceae</taxon>
        <taxon>Castellaniella</taxon>
    </lineage>
</organism>
<evidence type="ECO:0000259" key="2">
    <source>
        <dbReference type="Pfam" id="PF14690"/>
    </source>
</evidence>
<dbReference type="InterPro" id="IPR029261">
    <property type="entry name" value="Transposase_Znf"/>
</dbReference>
<dbReference type="EMBL" id="CP158257">
    <property type="protein sequence ID" value="XDJ56878.1"/>
    <property type="molecule type" value="Genomic_DNA"/>
</dbReference>
<evidence type="ECO:0000313" key="4">
    <source>
        <dbReference type="EMBL" id="XDJ51763.1"/>
    </source>
</evidence>
<accession>A0AB39F9B5</accession>
<dbReference type="GeneID" id="93067237"/>
<dbReference type="InterPro" id="IPR002560">
    <property type="entry name" value="Transposase_DDE"/>
</dbReference>
<evidence type="ECO:0000313" key="6">
    <source>
        <dbReference type="EMBL" id="XDJ74379.1"/>
    </source>
</evidence>
<name>A0AB39F9B5_9BURK</name>
<dbReference type="KEGG" id="cgin:ABRZ00_06845"/>
<dbReference type="NCBIfam" id="NF033550">
    <property type="entry name" value="transpos_ISL3"/>
    <property type="match status" value="1"/>
</dbReference>
<dbReference type="Pfam" id="PF01610">
    <property type="entry name" value="DDE_Tnp_ISL3"/>
    <property type="match status" value="1"/>
</dbReference>
<dbReference type="EMBL" id="CP158253">
    <property type="protein sequence ID" value="XDJ43904.1"/>
    <property type="molecule type" value="Genomic_DNA"/>
</dbReference>
<reference evidence="6" key="1">
    <citation type="submission" date="2024-05" db="EMBL/GenBank/DDBJ databases">
        <authorList>
            <person name="Luo Y.-C."/>
            <person name="Nicholds J."/>
            <person name="Mortimer T."/>
            <person name="Maboni G."/>
        </authorList>
    </citation>
    <scope>NUCLEOTIDE SEQUENCE</scope>
    <source>
        <strain evidence="7">143751</strain>
        <strain evidence="6">143811</strain>
        <strain evidence="5">150221</strain>
        <strain evidence="4">150964</strain>
        <strain evidence="3">153271</strain>
    </source>
</reference>
<evidence type="ECO:0000313" key="7">
    <source>
        <dbReference type="EMBL" id="XDJ82206.1"/>
    </source>
</evidence>